<organism evidence="7 8">
    <name type="scientific">Sander lucioperca</name>
    <name type="common">Pike-perch</name>
    <name type="synonym">Perca lucioperca</name>
    <dbReference type="NCBI Taxonomy" id="283035"/>
    <lineage>
        <taxon>Eukaryota</taxon>
        <taxon>Metazoa</taxon>
        <taxon>Chordata</taxon>
        <taxon>Craniata</taxon>
        <taxon>Vertebrata</taxon>
        <taxon>Euteleostomi</taxon>
        <taxon>Actinopterygii</taxon>
        <taxon>Neopterygii</taxon>
        <taxon>Teleostei</taxon>
        <taxon>Neoteleostei</taxon>
        <taxon>Acanthomorphata</taxon>
        <taxon>Eupercaria</taxon>
        <taxon>Perciformes</taxon>
        <taxon>Percoidei</taxon>
        <taxon>Percidae</taxon>
        <taxon>Luciopercinae</taxon>
        <taxon>Sander</taxon>
    </lineage>
</organism>
<dbReference type="PROSITE" id="PS50835">
    <property type="entry name" value="IG_LIKE"/>
    <property type="match status" value="3"/>
</dbReference>
<dbReference type="SMART" id="SM00409">
    <property type="entry name" value="IG"/>
    <property type="match status" value="3"/>
</dbReference>
<evidence type="ECO:0000256" key="2">
    <source>
        <dbReference type="ARBA" id="ARBA00023136"/>
    </source>
</evidence>
<keyword evidence="4" id="KW-0812">Transmembrane</keyword>
<evidence type="ECO:0000256" key="1">
    <source>
        <dbReference type="ARBA" id="ARBA00004370"/>
    </source>
</evidence>
<protein>
    <submittedName>
        <fullName evidence="7">Matrix remodeling-associated protein 8-like</fullName>
    </submittedName>
</protein>
<dbReference type="Gene3D" id="2.60.40.10">
    <property type="entry name" value="Immunoglobulins"/>
    <property type="match status" value="3"/>
</dbReference>
<evidence type="ECO:0000313" key="8">
    <source>
        <dbReference type="Proteomes" id="UP000694568"/>
    </source>
</evidence>
<accession>A0A8C9YTG2</accession>
<proteinExistence type="predicted"/>
<dbReference type="InterPro" id="IPR013106">
    <property type="entry name" value="Ig_V-set"/>
</dbReference>
<feature type="chain" id="PRO_5034067754" evidence="5">
    <location>
        <begin position="17"/>
        <end position="422"/>
    </location>
</feature>
<dbReference type="GeneTree" id="ENSGT01010000228626"/>
<dbReference type="GO" id="GO:0005102">
    <property type="term" value="F:signaling receptor binding"/>
    <property type="evidence" value="ECO:0007669"/>
    <property type="project" value="TreeGrafter"/>
</dbReference>
<feature type="domain" description="Ig-like" evidence="6">
    <location>
        <begin position="181"/>
        <end position="290"/>
    </location>
</feature>
<dbReference type="PANTHER" id="PTHR24100:SF151">
    <property type="entry name" value="ICOS LIGAND"/>
    <property type="match status" value="1"/>
</dbReference>
<evidence type="ECO:0000256" key="5">
    <source>
        <dbReference type="SAM" id="SignalP"/>
    </source>
</evidence>
<feature type="signal peptide" evidence="5">
    <location>
        <begin position="1"/>
        <end position="16"/>
    </location>
</feature>
<evidence type="ECO:0000313" key="7">
    <source>
        <dbReference type="Ensembl" id="ENSSLUP00000029872.1"/>
    </source>
</evidence>
<dbReference type="Ensembl" id="ENSSLUT00000030820.1">
    <property type="protein sequence ID" value="ENSSLUP00000029872.1"/>
    <property type="gene ID" value="ENSSLUG00000013410.1"/>
</dbReference>
<dbReference type="SMART" id="SM00408">
    <property type="entry name" value="IGc2"/>
    <property type="match status" value="3"/>
</dbReference>
<comment type="subcellular location">
    <subcellularLocation>
        <location evidence="1">Membrane</location>
    </subcellularLocation>
</comment>
<keyword evidence="4" id="KW-1133">Transmembrane helix</keyword>
<dbReference type="InterPro" id="IPR007110">
    <property type="entry name" value="Ig-like_dom"/>
</dbReference>
<name>A0A8C9YTG2_SANLU</name>
<dbReference type="SMART" id="SM00406">
    <property type="entry name" value="IGv"/>
    <property type="match status" value="3"/>
</dbReference>
<keyword evidence="3" id="KW-0393">Immunoglobulin domain</keyword>
<feature type="domain" description="Ig-like" evidence="6">
    <location>
        <begin position="3"/>
        <end position="119"/>
    </location>
</feature>
<dbReference type="PANTHER" id="PTHR24100">
    <property type="entry name" value="BUTYROPHILIN"/>
    <property type="match status" value="1"/>
</dbReference>
<dbReference type="AlphaFoldDB" id="A0A8C9YTG2"/>
<dbReference type="InterPro" id="IPR013783">
    <property type="entry name" value="Ig-like_fold"/>
</dbReference>
<reference evidence="7" key="2">
    <citation type="submission" date="2025-09" db="UniProtKB">
        <authorList>
            <consortium name="Ensembl"/>
        </authorList>
    </citation>
    <scope>IDENTIFICATION</scope>
</reference>
<reference evidence="7" key="1">
    <citation type="submission" date="2025-08" db="UniProtKB">
        <authorList>
            <consortium name="Ensembl"/>
        </authorList>
    </citation>
    <scope>IDENTIFICATION</scope>
</reference>
<dbReference type="InterPro" id="IPR050504">
    <property type="entry name" value="IgSF_BTN/MOG"/>
</dbReference>
<dbReference type="SUPFAM" id="SSF48726">
    <property type="entry name" value="Immunoglobulin"/>
    <property type="match status" value="3"/>
</dbReference>
<evidence type="ECO:0000256" key="3">
    <source>
        <dbReference type="ARBA" id="ARBA00023319"/>
    </source>
</evidence>
<evidence type="ECO:0000256" key="4">
    <source>
        <dbReference type="SAM" id="Phobius"/>
    </source>
</evidence>
<dbReference type="GO" id="GO:0009897">
    <property type="term" value="C:external side of plasma membrane"/>
    <property type="evidence" value="ECO:0007669"/>
    <property type="project" value="TreeGrafter"/>
</dbReference>
<dbReference type="Proteomes" id="UP000694568">
    <property type="component" value="Unplaced"/>
</dbReference>
<dbReference type="Pfam" id="PF07686">
    <property type="entry name" value="V-set"/>
    <property type="match status" value="3"/>
</dbReference>
<dbReference type="InterPro" id="IPR003599">
    <property type="entry name" value="Ig_sub"/>
</dbReference>
<dbReference type="GO" id="GO:0050852">
    <property type="term" value="P:T cell receptor signaling pathway"/>
    <property type="evidence" value="ECO:0007669"/>
    <property type="project" value="TreeGrafter"/>
</dbReference>
<sequence length="422" mass="46583">MAPVLFLLVFLSGAASDPIVVTVNPGDDVTLSCQAADSSISVVKWSRPDLEPDTVLFYSDGRLDPDNQNPSFKDRVELVDRDLKDGNVSLILKNVNRHDTGTYTCGVKTGDTDPIRTITTIRTIRTVHLQVPERGSEDRNSSPGGRDGGLAAGVLVVLVLVAAAVGGVLMYRRRQKKRPGPPAASPDLTVTVYPGDDVILPCQAAGSSIRTLKWTREDLDPDTVLLYRDGDLKLDHQHPDFKDRVELVDRDLKDGDVSLILKNVSRHDTGTYECRVKTDDSDLIRTIRIICLQVKDLTVVTVDPGDDVILPCQAAGSSIRAVKWTKRDLKPTDNVLLYRDGHLETDDQNPSFKDRVELVDRDLEDGDVSLKLMNVNRHDAGIYECRVASGDSFRFIRILRLQVPEPAVPVMITPLLEVSSMD</sequence>
<dbReference type="GO" id="GO:0001817">
    <property type="term" value="P:regulation of cytokine production"/>
    <property type="evidence" value="ECO:0007669"/>
    <property type="project" value="TreeGrafter"/>
</dbReference>
<keyword evidence="2 4" id="KW-0472">Membrane</keyword>
<evidence type="ECO:0000259" key="6">
    <source>
        <dbReference type="PROSITE" id="PS50835"/>
    </source>
</evidence>
<dbReference type="InterPro" id="IPR036179">
    <property type="entry name" value="Ig-like_dom_sf"/>
</dbReference>
<keyword evidence="8" id="KW-1185">Reference proteome</keyword>
<feature type="transmembrane region" description="Helical" evidence="4">
    <location>
        <begin position="149"/>
        <end position="171"/>
    </location>
</feature>
<keyword evidence="5" id="KW-0732">Signal</keyword>
<dbReference type="InterPro" id="IPR003598">
    <property type="entry name" value="Ig_sub2"/>
</dbReference>
<feature type="domain" description="Ig-like" evidence="6">
    <location>
        <begin position="295"/>
        <end position="392"/>
    </location>
</feature>